<dbReference type="EMBL" id="JASCZI010121022">
    <property type="protein sequence ID" value="MED6158964.1"/>
    <property type="molecule type" value="Genomic_DNA"/>
</dbReference>
<sequence>MVREEIKKSYHELASIFSQKFDEILKMNLAENIQEKVEDPIIRQIANMPTSRMGDVIHQNVENNASGQQDIKEVATQLLSRSGFDIGSINQVRFTSTFPDFVQQAQLSEG</sequence>
<dbReference type="Proteomes" id="UP001341840">
    <property type="component" value="Unassembled WGS sequence"/>
</dbReference>
<name>A0ABU6UD63_9FABA</name>
<comment type="caution">
    <text evidence="1">The sequence shown here is derived from an EMBL/GenBank/DDBJ whole genome shotgun (WGS) entry which is preliminary data.</text>
</comment>
<protein>
    <submittedName>
        <fullName evidence="1">Uncharacterized protein</fullName>
    </submittedName>
</protein>
<evidence type="ECO:0000313" key="1">
    <source>
        <dbReference type="EMBL" id="MED6158964.1"/>
    </source>
</evidence>
<gene>
    <name evidence="1" type="ORF">PIB30_037936</name>
</gene>
<proteinExistence type="predicted"/>
<reference evidence="1 2" key="1">
    <citation type="journal article" date="2023" name="Plants (Basel)">
        <title>Bridging the Gap: Combining Genomics and Transcriptomics Approaches to Understand Stylosanthes scabra, an Orphan Legume from the Brazilian Caatinga.</title>
        <authorList>
            <person name="Ferreira-Neto J.R.C."/>
            <person name="da Silva M.D."/>
            <person name="Binneck E."/>
            <person name="de Melo N.F."/>
            <person name="da Silva R.H."/>
            <person name="de Melo A.L.T.M."/>
            <person name="Pandolfi V."/>
            <person name="Bustamante F.O."/>
            <person name="Brasileiro-Vidal A.C."/>
            <person name="Benko-Iseppon A.M."/>
        </authorList>
    </citation>
    <scope>NUCLEOTIDE SEQUENCE [LARGE SCALE GENOMIC DNA]</scope>
    <source>
        <tissue evidence="1">Leaves</tissue>
    </source>
</reference>
<evidence type="ECO:0000313" key="2">
    <source>
        <dbReference type="Proteomes" id="UP001341840"/>
    </source>
</evidence>
<accession>A0ABU6UD63</accession>
<organism evidence="1 2">
    <name type="scientific">Stylosanthes scabra</name>
    <dbReference type="NCBI Taxonomy" id="79078"/>
    <lineage>
        <taxon>Eukaryota</taxon>
        <taxon>Viridiplantae</taxon>
        <taxon>Streptophyta</taxon>
        <taxon>Embryophyta</taxon>
        <taxon>Tracheophyta</taxon>
        <taxon>Spermatophyta</taxon>
        <taxon>Magnoliopsida</taxon>
        <taxon>eudicotyledons</taxon>
        <taxon>Gunneridae</taxon>
        <taxon>Pentapetalae</taxon>
        <taxon>rosids</taxon>
        <taxon>fabids</taxon>
        <taxon>Fabales</taxon>
        <taxon>Fabaceae</taxon>
        <taxon>Papilionoideae</taxon>
        <taxon>50 kb inversion clade</taxon>
        <taxon>dalbergioids sensu lato</taxon>
        <taxon>Dalbergieae</taxon>
        <taxon>Pterocarpus clade</taxon>
        <taxon>Stylosanthes</taxon>
    </lineage>
</organism>
<keyword evidence="2" id="KW-1185">Reference proteome</keyword>